<protein>
    <submittedName>
        <fullName evidence="1">Uncharacterized protein</fullName>
    </submittedName>
</protein>
<sequence length="220" mass="24065">MLASPIAAVAVCIARWLSLLALGGMACGDPVLVQPKALVCVDKLVAKVARDPVLDSGFFRSKEYSYPWYVVQGEDGRLHSALDEPLTNEDRARKEHSSNCTSSHMGAHRMDFCDAVVKGGKLVLTIDGGLPAYASDLVITVDGENFNCRFSASYPGPVTVLGWTITKKEMRVRSLKATPGKRWYAWISVELDEECLENGKVSVLHHKIEGYLKPVVSKGK</sequence>
<dbReference type="RefSeq" id="WP_211632388.1">
    <property type="nucleotide sequence ID" value="NZ_CP073100.1"/>
</dbReference>
<dbReference type="EMBL" id="CP073100">
    <property type="protein sequence ID" value="QUE51986.1"/>
    <property type="molecule type" value="Genomic_DNA"/>
</dbReference>
<accession>A0A975PG49</accession>
<proteinExistence type="predicted"/>
<dbReference type="Proteomes" id="UP000676169">
    <property type="component" value="Chromosome"/>
</dbReference>
<keyword evidence="2" id="KW-1185">Reference proteome</keyword>
<organism evidence="1 2">
    <name type="scientific">Luteolibacter ambystomatis</name>
    <dbReference type="NCBI Taxonomy" id="2824561"/>
    <lineage>
        <taxon>Bacteria</taxon>
        <taxon>Pseudomonadati</taxon>
        <taxon>Verrucomicrobiota</taxon>
        <taxon>Verrucomicrobiia</taxon>
        <taxon>Verrucomicrobiales</taxon>
        <taxon>Verrucomicrobiaceae</taxon>
        <taxon>Luteolibacter</taxon>
    </lineage>
</organism>
<evidence type="ECO:0000313" key="1">
    <source>
        <dbReference type="EMBL" id="QUE51986.1"/>
    </source>
</evidence>
<reference evidence="1" key="1">
    <citation type="submission" date="2021-04" db="EMBL/GenBank/DDBJ databases">
        <title>Luteolibacter sp. 32A isolated from the skin of an Anderson's salamander (Ambystoma andersonii).</title>
        <authorList>
            <person name="Spergser J."/>
            <person name="Busse H.-J."/>
        </authorList>
    </citation>
    <scope>NUCLEOTIDE SEQUENCE</scope>
    <source>
        <strain evidence="1">32A</strain>
    </source>
</reference>
<name>A0A975PG49_9BACT</name>
<dbReference type="AlphaFoldDB" id="A0A975PG49"/>
<gene>
    <name evidence="1" type="ORF">KBB96_03640</name>
</gene>
<dbReference type="KEGG" id="lamb:KBB96_03640"/>
<evidence type="ECO:0000313" key="2">
    <source>
        <dbReference type="Proteomes" id="UP000676169"/>
    </source>
</evidence>